<name>A0A1V9EYL7_9BACT</name>
<gene>
    <name evidence="1" type="ORF">A4R26_29650</name>
</gene>
<dbReference type="InterPro" id="IPR008928">
    <property type="entry name" value="6-hairpin_glycosidase_sf"/>
</dbReference>
<sequence length="360" mass="41126">MDRYLKLTLLIMLCNCTTLRSQYNWSKAADSAQLALTTQYWSAEEKYYTHDNEKNTAFDYWWNAHALDVLVDGYIRTKDAAYKQRMDELLTGMHKKNGDKWENNYYDDMEWLAMACIRAYDATKDKKYKDLAQTLWEMIKTGWTDVHGGGVMWAKDHPNSKNACSNGPACIIAARLYRLNKNKDDLNWAKKIYQWQKANLIDSTRGVVWDGVGNKKESATYTYNQGTWVGSGIELYTITRDAQYLSDAVRTASYVVTDRNRFSPNGILKGENSGDGGLFKGIFIRYLTQLLRDGRLKADIKSLYTSYLKTNGESVVSKAILRPVYLIGTNWVTPPATDKMDCSIQLSGIMLLEALAQLKL</sequence>
<dbReference type="Pfam" id="PF03663">
    <property type="entry name" value="Glyco_hydro_76"/>
    <property type="match status" value="1"/>
</dbReference>
<accession>A0A1V9EYL7</accession>
<proteinExistence type="predicted"/>
<evidence type="ECO:0000313" key="2">
    <source>
        <dbReference type="Proteomes" id="UP000192276"/>
    </source>
</evidence>
<dbReference type="PIRSF" id="PIRSF021505">
    <property type="entry name" value="O_gly_hdrol"/>
    <property type="match status" value="1"/>
</dbReference>
<dbReference type="RefSeq" id="WP_081169948.1">
    <property type="nucleotide sequence ID" value="NZ_LWBP01000218.1"/>
</dbReference>
<evidence type="ECO:0008006" key="3">
    <source>
        <dbReference type="Google" id="ProtNLM"/>
    </source>
</evidence>
<dbReference type="GO" id="GO:0005975">
    <property type="term" value="P:carbohydrate metabolic process"/>
    <property type="evidence" value="ECO:0007669"/>
    <property type="project" value="InterPro"/>
</dbReference>
<dbReference type="InterPro" id="IPR014512">
    <property type="entry name" value="O_gly_hydro"/>
</dbReference>
<dbReference type="AlphaFoldDB" id="A0A1V9EYL7"/>
<organism evidence="1 2">
    <name type="scientific">Niastella populi</name>
    <dbReference type="NCBI Taxonomy" id="550983"/>
    <lineage>
        <taxon>Bacteria</taxon>
        <taxon>Pseudomonadati</taxon>
        <taxon>Bacteroidota</taxon>
        <taxon>Chitinophagia</taxon>
        <taxon>Chitinophagales</taxon>
        <taxon>Chitinophagaceae</taxon>
        <taxon>Niastella</taxon>
    </lineage>
</organism>
<dbReference type="EMBL" id="LWBP01000218">
    <property type="protein sequence ID" value="OQP51243.1"/>
    <property type="molecule type" value="Genomic_DNA"/>
</dbReference>
<protein>
    <recommendedName>
        <fullName evidence="3">Glycosyl hydrolase family 76</fullName>
    </recommendedName>
</protein>
<dbReference type="SUPFAM" id="SSF48208">
    <property type="entry name" value="Six-hairpin glycosidases"/>
    <property type="match status" value="1"/>
</dbReference>
<dbReference type="Gene3D" id="1.50.10.20">
    <property type="match status" value="1"/>
</dbReference>
<dbReference type="InterPro" id="IPR053169">
    <property type="entry name" value="MUG_Protein"/>
</dbReference>
<evidence type="ECO:0000313" key="1">
    <source>
        <dbReference type="EMBL" id="OQP51243.1"/>
    </source>
</evidence>
<dbReference type="OrthoDB" id="2505409at2"/>
<reference evidence="2" key="1">
    <citation type="submission" date="2016-04" db="EMBL/GenBank/DDBJ databases">
        <authorList>
            <person name="Chen L."/>
            <person name="Zhuang W."/>
            <person name="Wang G."/>
        </authorList>
    </citation>
    <scope>NUCLEOTIDE SEQUENCE [LARGE SCALE GENOMIC DNA]</scope>
    <source>
        <strain evidence="2">208</strain>
    </source>
</reference>
<dbReference type="PANTHER" id="PTHR47791">
    <property type="entry name" value="MEIOTICALLY UP-REGULATED GENE 191 PROTEIN"/>
    <property type="match status" value="1"/>
</dbReference>
<dbReference type="STRING" id="550983.A4R26_29650"/>
<dbReference type="Proteomes" id="UP000192276">
    <property type="component" value="Unassembled WGS sequence"/>
</dbReference>
<keyword evidence="2" id="KW-1185">Reference proteome</keyword>
<dbReference type="InterPro" id="IPR005198">
    <property type="entry name" value="Glyco_hydro_76"/>
</dbReference>
<comment type="caution">
    <text evidence="1">The sequence shown here is derived from an EMBL/GenBank/DDBJ whole genome shotgun (WGS) entry which is preliminary data.</text>
</comment>
<dbReference type="PANTHER" id="PTHR47791:SF3">
    <property type="entry name" value="MEIOTICALLY UP-REGULATED GENE 191 PROTEIN"/>
    <property type="match status" value="1"/>
</dbReference>